<dbReference type="EMBL" id="MNCJ02000323">
    <property type="protein sequence ID" value="KAF5794557.1"/>
    <property type="molecule type" value="Genomic_DNA"/>
</dbReference>
<reference evidence="1" key="1">
    <citation type="journal article" date="2017" name="Nature">
        <title>The sunflower genome provides insights into oil metabolism, flowering and Asterid evolution.</title>
        <authorList>
            <person name="Badouin H."/>
            <person name="Gouzy J."/>
            <person name="Grassa C.J."/>
            <person name="Murat F."/>
            <person name="Staton S.E."/>
            <person name="Cottret L."/>
            <person name="Lelandais-Briere C."/>
            <person name="Owens G.L."/>
            <person name="Carrere S."/>
            <person name="Mayjonade B."/>
            <person name="Legrand L."/>
            <person name="Gill N."/>
            <person name="Kane N.C."/>
            <person name="Bowers J.E."/>
            <person name="Hubner S."/>
            <person name="Bellec A."/>
            <person name="Berard A."/>
            <person name="Berges H."/>
            <person name="Blanchet N."/>
            <person name="Boniface M.C."/>
            <person name="Brunel D."/>
            <person name="Catrice O."/>
            <person name="Chaidir N."/>
            <person name="Claudel C."/>
            <person name="Donnadieu C."/>
            <person name="Faraut T."/>
            <person name="Fievet G."/>
            <person name="Helmstetter N."/>
            <person name="King M."/>
            <person name="Knapp S.J."/>
            <person name="Lai Z."/>
            <person name="Le Paslier M.C."/>
            <person name="Lippi Y."/>
            <person name="Lorenzon L."/>
            <person name="Mandel J.R."/>
            <person name="Marage G."/>
            <person name="Marchand G."/>
            <person name="Marquand E."/>
            <person name="Bret-Mestries E."/>
            <person name="Morien E."/>
            <person name="Nambeesan S."/>
            <person name="Nguyen T."/>
            <person name="Pegot-Espagnet P."/>
            <person name="Pouilly N."/>
            <person name="Raftis F."/>
            <person name="Sallet E."/>
            <person name="Schiex T."/>
            <person name="Thomas J."/>
            <person name="Vandecasteele C."/>
            <person name="Vares D."/>
            <person name="Vear F."/>
            <person name="Vautrin S."/>
            <person name="Crespi M."/>
            <person name="Mangin B."/>
            <person name="Burke J.M."/>
            <person name="Salse J."/>
            <person name="Munos S."/>
            <person name="Vincourt P."/>
            <person name="Rieseberg L.H."/>
            <person name="Langlade N.B."/>
        </authorList>
    </citation>
    <scope>NUCLEOTIDE SEQUENCE</scope>
    <source>
        <tissue evidence="1">Leaves</tissue>
    </source>
</reference>
<comment type="caution">
    <text evidence="1">The sequence shown here is derived from an EMBL/GenBank/DDBJ whole genome shotgun (WGS) entry which is preliminary data.</text>
</comment>
<name>A0A9K3NBR4_HELAN</name>
<protein>
    <submittedName>
        <fullName evidence="1">Uncharacterized protein</fullName>
    </submittedName>
</protein>
<reference evidence="1" key="2">
    <citation type="submission" date="2020-06" db="EMBL/GenBank/DDBJ databases">
        <title>Helianthus annuus Genome sequencing and assembly Release 2.</title>
        <authorList>
            <person name="Gouzy J."/>
            <person name="Langlade N."/>
            <person name="Munos S."/>
        </authorList>
    </citation>
    <scope>NUCLEOTIDE SEQUENCE</scope>
    <source>
        <tissue evidence="1">Leaves</tissue>
    </source>
</reference>
<evidence type="ECO:0000313" key="1">
    <source>
        <dbReference type="EMBL" id="KAF5794557.1"/>
    </source>
</evidence>
<dbReference type="Proteomes" id="UP000215914">
    <property type="component" value="Unassembled WGS sequence"/>
</dbReference>
<sequence>MDSDKLSVHRQFPLYTDALPVLVTVLSVSTDMRDNVSLSHPADLKSLKTGELEIEFFA</sequence>
<organism evidence="1 2">
    <name type="scientific">Helianthus annuus</name>
    <name type="common">Common sunflower</name>
    <dbReference type="NCBI Taxonomy" id="4232"/>
    <lineage>
        <taxon>Eukaryota</taxon>
        <taxon>Viridiplantae</taxon>
        <taxon>Streptophyta</taxon>
        <taxon>Embryophyta</taxon>
        <taxon>Tracheophyta</taxon>
        <taxon>Spermatophyta</taxon>
        <taxon>Magnoliopsida</taxon>
        <taxon>eudicotyledons</taxon>
        <taxon>Gunneridae</taxon>
        <taxon>Pentapetalae</taxon>
        <taxon>asterids</taxon>
        <taxon>campanulids</taxon>
        <taxon>Asterales</taxon>
        <taxon>Asteraceae</taxon>
        <taxon>Asteroideae</taxon>
        <taxon>Heliantheae alliance</taxon>
        <taxon>Heliantheae</taxon>
        <taxon>Helianthus</taxon>
    </lineage>
</organism>
<evidence type="ECO:0000313" key="2">
    <source>
        <dbReference type="Proteomes" id="UP000215914"/>
    </source>
</evidence>
<dbReference type="Gramene" id="mRNA:HanXRQr2_Chr08g0329431">
    <property type="protein sequence ID" value="mRNA:HanXRQr2_Chr08g0329431"/>
    <property type="gene ID" value="HanXRQr2_Chr08g0329431"/>
</dbReference>
<gene>
    <name evidence="1" type="ORF">HanXRQr2_Chr08g0329431</name>
</gene>
<keyword evidence="2" id="KW-1185">Reference proteome</keyword>
<proteinExistence type="predicted"/>
<accession>A0A9K3NBR4</accession>
<dbReference type="AlphaFoldDB" id="A0A9K3NBR4"/>